<organism evidence="6 7">
    <name type="scientific">Tropilaelaps mercedesae</name>
    <dbReference type="NCBI Taxonomy" id="418985"/>
    <lineage>
        <taxon>Eukaryota</taxon>
        <taxon>Metazoa</taxon>
        <taxon>Ecdysozoa</taxon>
        <taxon>Arthropoda</taxon>
        <taxon>Chelicerata</taxon>
        <taxon>Arachnida</taxon>
        <taxon>Acari</taxon>
        <taxon>Parasitiformes</taxon>
        <taxon>Mesostigmata</taxon>
        <taxon>Gamasina</taxon>
        <taxon>Dermanyssoidea</taxon>
        <taxon>Laelapidae</taxon>
        <taxon>Tropilaelaps</taxon>
    </lineage>
</organism>
<proteinExistence type="predicted"/>
<dbReference type="SMART" id="SM00164">
    <property type="entry name" value="TBC"/>
    <property type="match status" value="1"/>
</dbReference>
<dbReference type="PROSITE" id="PS50011">
    <property type="entry name" value="PROTEIN_KINASE_DOM"/>
    <property type="match status" value="1"/>
</dbReference>
<dbReference type="FunCoup" id="A0A1V9XMW2">
    <property type="interactions" value="1214"/>
</dbReference>
<dbReference type="PROSITE" id="PS50206">
    <property type="entry name" value="RHODANESE_3"/>
    <property type="match status" value="1"/>
</dbReference>
<dbReference type="Pfam" id="PF00069">
    <property type="entry name" value="Pkinase"/>
    <property type="match status" value="1"/>
</dbReference>
<dbReference type="SUPFAM" id="SSF47923">
    <property type="entry name" value="Ypt/Rab-GAP domain of gyp1p"/>
    <property type="match status" value="2"/>
</dbReference>
<evidence type="ECO:0000313" key="7">
    <source>
        <dbReference type="Proteomes" id="UP000192247"/>
    </source>
</evidence>
<keyword evidence="6" id="KW-0418">Kinase</keyword>
<dbReference type="InterPro" id="IPR000719">
    <property type="entry name" value="Prot_kinase_dom"/>
</dbReference>
<dbReference type="InterPro" id="IPR001763">
    <property type="entry name" value="Rhodanese-like_dom"/>
</dbReference>
<keyword evidence="6" id="KW-0808">Transferase</keyword>
<evidence type="ECO:0000256" key="1">
    <source>
        <dbReference type="ARBA" id="ARBA00022468"/>
    </source>
</evidence>
<dbReference type="STRING" id="418985.A0A1V9XMW2"/>
<dbReference type="FunFam" id="1.10.8.270:FF:000044">
    <property type="entry name" value="TBC Kinase homolog"/>
    <property type="match status" value="1"/>
</dbReference>
<dbReference type="SUPFAM" id="SSF52821">
    <property type="entry name" value="Rhodanese/Cell cycle control phosphatase"/>
    <property type="match status" value="1"/>
</dbReference>
<evidence type="ECO:0000259" key="4">
    <source>
        <dbReference type="PROSITE" id="PS50086"/>
    </source>
</evidence>
<gene>
    <name evidence="6" type="ORF">BIW11_08820</name>
</gene>
<dbReference type="FunFam" id="1.10.472.80:FF:000015">
    <property type="entry name" value="TBC domain-containing protein kinase-like protein"/>
    <property type="match status" value="1"/>
</dbReference>
<reference evidence="6 7" key="1">
    <citation type="journal article" date="2017" name="Gigascience">
        <title>Draft genome of the honey bee ectoparasitic mite, Tropilaelaps mercedesae, is shaped by the parasitic life history.</title>
        <authorList>
            <person name="Dong X."/>
            <person name="Armstrong S.D."/>
            <person name="Xia D."/>
            <person name="Makepeace B.L."/>
            <person name="Darby A.C."/>
            <person name="Kadowaki T."/>
        </authorList>
    </citation>
    <scope>NUCLEOTIDE SEQUENCE [LARGE SCALE GENOMIC DNA]</scope>
    <source>
        <strain evidence="6">Wuxi-XJTLU</strain>
    </source>
</reference>
<accession>A0A1V9XMW2</accession>
<dbReference type="InterPro" id="IPR000195">
    <property type="entry name" value="Rab-GAP-TBC_dom"/>
</dbReference>
<comment type="caution">
    <text evidence="6">The sequence shown here is derived from an EMBL/GenBank/DDBJ whole genome shotgun (WGS) entry which is preliminary data.</text>
</comment>
<evidence type="ECO:0000259" key="3">
    <source>
        <dbReference type="PROSITE" id="PS50011"/>
    </source>
</evidence>
<dbReference type="Proteomes" id="UP000192247">
    <property type="component" value="Unassembled WGS sequence"/>
</dbReference>
<evidence type="ECO:0000256" key="2">
    <source>
        <dbReference type="SAM" id="MobiDB-lite"/>
    </source>
</evidence>
<dbReference type="InterPro" id="IPR011009">
    <property type="entry name" value="Kinase-like_dom_sf"/>
</dbReference>
<dbReference type="PANTHER" id="PTHR22957:SF168">
    <property type="entry name" value="TBC DOMAIN-CONTAINING PROTEIN KINASE-LIKE PROTEIN"/>
    <property type="match status" value="1"/>
</dbReference>
<dbReference type="GO" id="GO:0005524">
    <property type="term" value="F:ATP binding"/>
    <property type="evidence" value="ECO:0007669"/>
    <property type="project" value="InterPro"/>
</dbReference>
<dbReference type="PANTHER" id="PTHR22957">
    <property type="entry name" value="TBC1 DOMAIN FAMILY MEMBER GTPASE-ACTIVATING PROTEIN"/>
    <property type="match status" value="1"/>
</dbReference>
<dbReference type="InterPro" id="IPR036873">
    <property type="entry name" value="Rhodanese-like_dom_sf"/>
</dbReference>
<dbReference type="InParanoid" id="A0A1V9XMW2"/>
<keyword evidence="7" id="KW-1185">Reference proteome</keyword>
<sequence>MTNGRSSDSPTMASVQYPSPLASPGLSLAVHSFLASPHARNTCGNNGLPLTRNSVRILGRFQLLKTLTHPCLAAYLDLQRGKHERVVIVSEYYERNCRRLLASERSPTAEINSFAHFDGREDYTQIVRRVFVESLHALAYVHSRGLVHHSLSLESIQLTDALHVKLSGYGTYYVTEHGACVPFPIGVPKYLPPEALLDRSGVHSPKTDVWSLGIVLLELALRKELFNFDLEEQVRLVLKCASSEKPVMCILEAHKLVYEYLCLKEDVRDAIEACLTVALSERSSSEELLAHVYCDIQIDMLARPRKGLPPHELIGSASDQAEERFTNSSQLPKAWDVLNVHELYYFWRLTGGDALAEVLKQREYIRSKAAIFGLPKLTLLEGEDCGASRDSSYFYRDTVLRLPMEPLRKRLKSVDPDIMFNSLSILYEEYRGAGGGPAGDRARSENFTTKTASELPLVIRERDMEYQIRRMFRFRQLVDLYPLTGRSIWTEAATDIPPYFRGHVWAALLGAQGDYQAEFAEVDKDSACSMDRQIDVDIPRCHQYDPLLSSPTAHAKFRRLLKAWVASHPQYVYWQGLDSLCAPFLSLHFNNEALAYQCLSRFVDKYLHKFFLQDNSLVIKEYLAVFSRLVGYHDPTLSLHLQREEFIPDLYAIPWFLTMYTHVFPLHKIYHLWDALLLRGEAFPLCIGVAILRQLREQLLTFGFNECILTFTDMPELDIERLVSDAVRIFDATPPSVCYRSHSRKPMMGMTPLSLETLREELSPRISIEDLFAALAGGSRGDLREQTQRRRPQGRIPAREAPRERVLVLDVRPKEEFLEGCLRGAVSMPCATAFTPEGKLASCAEASAVAAHRGHMIVVMGNESDRQKVANQLIKLEFPHVAILDCHSEQLKPRMAPPICLY</sequence>
<feature type="region of interest" description="Disordered" evidence="2">
    <location>
        <begin position="780"/>
        <end position="799"/>
    </location>
</feature>
<dbReference type="GO" id="GO:0005096">
    <property type="term" value="F:GTPase activator activity"/>
    <property type="evidence" value="ECO:0007669"/>
    <property type="project" value="UniProtKB-KW"/>
</dbReference>
<feature type="domain" description="Protein kinase" evidence="3">
    <location>
        <begin position="1"/>
        <end position="294"/>
    </location>
</feature>
<dbReference type="OrthoDB" id="1668230at2759"/>
<dbReference type="AlphaFoldDB" id="A0A1V9XMW2"/>
<evidence type="ECO:0000259" key="5">
    <source>
        <dbReference type="PROSITE" id="PS50206"/>
    </source>
</evidence>
<dbReference type="SUPFAM" id="SSF56112">
    <property type="entry name" value="Protein kinase-like (PK-like)"/>
    <property type="match status" value="1"/>
</dbReference>
<dbReference type="Pfam" id="PF00566">
    <property type="entry name" value="RabGAP-TBC"/>
    <property type="match status" value="1"/>
</dbReference>
<dbReference type="Pfam" id="PF00581">
    <property type="entry name" value="Rhodanese"/>
    <property type="match status" value="1"/>
</dbReference>
<feature type="domain" description="Rab-GAP TBC" evidence="4">
    <location>
        <begin position="495"/>
        <end position="680"/>
    </location>
</feature>
<dbReference type="PROSITE" id="PS50086">
    <property type="entry name" value="TBC_RABGAP"/>
    <property type="match status" value="1"/>
</dbReference>
<dbReference type="GO" id="GO:0004672">
    <property type="term" value="F:protein kinase activity"/>
    <property type="evidence" value="ECO:0007669"/>
    <property type="project" value="InterPro"/>
</dbReference>
<dbReference type="InterPro" id="IPR035969">
    <property type="entry name" value="Rab-GAP_TBC_sf"/>
</dbReference>
<evidence type="ECO:0000313" key="6">
    <source>
        <dbReference type="EMBL" id="OQR74827.1"/>
    </source>
</evidence>
<dbReference type="EMBL" id="MNPL01007297">
    <property type="protein sequence ID" value="OQR74827.1"/>
    <property type="molecule type" value="Genomic_DNA"/>
</dbReference>
<feature type="domain" description="Rhodanese" evidence="5">
    <location>
        <begin position="802"/>
        <end position="887"/>
    </location>
</feature>
<keyword evidence="1" id="KW-0343">GTPase activation</keyword>
<name>A0A1V9XMW2_9ACAR</name>
<dbReference type="Gene3D" id="1.10.472.80">
    <property type="entry name" value="Ypt/Rab-GAP domain of gyp1p, domain 3"/>
    <property type="match status" value="1"/>
</dbReference>
<protein>
    <submittedName>
        <fullName evidence="6">TBC domain-containing protein kinase protein-like</fullName>
    </submittedName>
</protein>
<dbReference type="Gene3D" id="1.10.510.10">
    <property type="entry name" value="Transferase(Phosphotransferase) domain 1"/>
    <property type="match status" value="1"/>
</dbReference>
<dbReference type="Gene3D" id="3.40.250.10">
    <property type="entry name" value="Rhodanese-like domain"/>
    <property type="match status" value="1"/>
</dbReference>
<dbReference type="Gene3D" id="1.10.8.270">
    <property type="entry name" value="putative rabgap domain of human tbc1 domain family member 14 like domains"/>
    <property type="match status" value="1"/>
</dbReference>